<evidence type="ECO:0000256" key="4">
    <source>
        <dbReference type="ARBA" id="ARBA00022984"/>
    </source>
</evidence>
<dbReference type="Pfam" id="PF17964">
    <property type="entry name" value="Big_10"/>
    <property type="match status" value="1"/>
</dbReference>
<reference evidence="10 11" key="1">
    <citation type="submission" date="2024-06" db="EMBL/GenBank/DDBJ databases">
        <title>The Natural Products Discovery Center: Release of the First 8490 Sequenced Strains for Exploring Actinobacteria Biosynthetic Diversity.</title>
        <authorList>
            <person name="Kalkreuter E."/>
            <person name="Kautsar S.A."/>
            <person name="Yang D."/>
            <person name="Bader C.D."/>
            <person name="Teijaro C.N."/>
            <person name="Fluegel L."/>
            <person name="Davis C.M."/>
            <person name="Simpson J.R."/>
            <person name="Lauterbach L."/>
            <person name="Steele A.D."/>
            <person name="Gui C."/>
            <person name="Meng S."/>
            <person name="Li G."/>
            <person name="Viehrig K."/>
            <person name="Ye F."/>
            <person name="Su P."/>
            <person name="Kiefer A.F."/>
            <person name="Nichols A."/>
            <person name="Cepeda A.J."/>
            <person name="Yan W."/>
            <person name="Fan B."/>
            <person name="Jiang Y."/>
            <person name="Adhikari A."/>
            <person name="Zheng C.-J."/>
            <person name="Schuster L."/>
            <person name="Cowan T.M."/>
            <person name="Smanski M.J."/>
            <person name="Chevrette M.G."/>
            <person name="De Carvalho L.P.S."/>
            <person name="Shen B."/>
        </authorList>
    </citation>
    <scope>NUCLEOTIDE SEQUENCE [LARGE SCALE GENOMIC DNA]</scope>
    <source>
        <strain evidence="10 11">NPDC048946</strain>
    </source>
</reference>
<dbReference type="SUPFAM" id="SSF141523">
    <property type="entry name" value="L,D-transpeptidase catalytic domain-like"/>
    <property type="match status" value="1"/>
</dbReference>
<evidence type="ECO:0000256" key="2">
    <source>
        <dbReference type="ARBA" id="ARBA00022679"/>
    </source>
</evidence>
<dbReference type="CDD" id="cd13432">
    <property type="entry name" value="LDT_IgD_like_2"/>
    <property type="match status" value="1"/>
</dbReference>
<protein>
    <submittedName>
        <fullName evidence="10">Ig-like domain-containing protein</fullName>
    </submittedName>
</protein>
<dbReference type="Gene3D" id="2.40.440.10">
    <property type="entry name" value="L,D-transpeptidase catalytic domain-like"/>
    <property type="match status" value="1"/>
</dbReference>
<evidence type="ECO:0000313" key="10">
    <source>
        <dbReference type="EMBL" id="MEU8138447.1"/>
    </source>
</evidence>
<dbReference type="RefSeq" id="WP_358361837.1">
    <property type="nucleotide sequence ID" value="NZ_JBEZFP010000124.1"/>
</dbReference>
<dbReference type="Proteomes" id="UP001551482">
    <property type="component" value="Unassembled WGS sequence"/>
</dbReference>
<dbReference type="InterPro" id="IPR038063">
    <property type="entry name" value="Transpep_catalytic_dom"/>
</dbReference>
<feature type="active site" description="Nucleophile" evidence="7">
    <location>
        <position position="362"/>
    </location>
</feature>
<dbReference type="InterPro" id="IPR005490">
    <property type="entry name" value="LD_TPept_cat_dom"/>
</dbReference>
<evidence type="ECO:0000259" key="9">
    <source>
        <dbReference type="PROSITE" id="PS52029"/>
    </source>
</evidence>
<organism evidence="10 11">
    <name type="scientific">Streptodolium elevatio</name>
    <dbReference type="NCBI Taxonomy" id="3157996"/>
    <lineage>
        <taxon>Bacteria</taxon>
        <taxon>Bacillati</taxon>
        <taxon>Actinomycetota</taxon>
        <taxon>Actinomycetes</taxon>
        <taxon>Kitasatosporales</taxon>
        <taxon>Streptomycetaceae</taxon>
        <taxon>Streptodolium</taxon>
    </lineage>
</organism>
<dbReference type="PANTHER" id="PTHR30582">
    <property type="entry name" value="L,D-TRANSPEPTIDASE"/>
    <property type="match status" value="1"/>
</dbReference>
<keyword evidence="2" id="KW-0808">Transferase</keyword>
<evidence type="ECO:0000256" key="3">
    <source>
        <dbReference type="ARBA" id="ARBA00022960"/>
    </source>
</evidence>
<dbReference type="InterPro" id="IPR041280">
    <property type="entry name" value="Big_10"/>
</dbReference>
<feature type="region of interest" description="Disordered" evidence="8">
    <location>
        <begin position="32"/>
        <end position="63"/>
    </location>
</feature>
<dbReference type="PROSITE" id="PS51257">
    <property type="entry name" value="PROKAR_LIPOPROTEIN"/>
    <property type="match status" value="1"/>
</dbReference>
<dbReference type="PROSITE" id="PS52029">
    <property type="entry name" value="LD_TPASE"/>
    <property type="match status" value="1"/>
</dbReference>
<accession>A0ABV3DSM7</accession>
<keyword evidence="11" id="KW-1185">Reference proteome</keyword>
<comment type="caution">
    <text evidence="10">The sequence shown here is derived from an EMBL/GenBank/DDBJ whole genome shotgun (WGS) entry which is preliminary data.</text>
</comment>
<feature type="active site" description="Proton donor/acceptor" evidence="7">
    <location>
        <position position="344"/>
    </location>
</feature>
<evidence type="ECO:0000313" key="11">
    <source>
        <dbReference type="Proteomes" id="UP001551482"/>
    </source>
</evidence>
<proteinExistence type="predicted"/>
<keyword evidence="3 7" id="KW-0133">Cell shape</keyword>
<evidence type="ECO:0000256" key="6">
    <source>
        <dbReference type="ARBA" id="ARBA00023316"/>
    </source>
</evidence>
<keyword evidence="4 7" id="KW-0573">Peptidoglycan synthesis</keyword>
<evidence type="ECO:0000256" key="7">
    <source>
        <dbReference type="PROSITE-ProRule" id="PRU01373"/>
    </source>
</evidence>
<sequence length="429" mass="44131">MPRITGATRTGATRLAAGLLVVPLALLTACSSGGGKADPKESGGAISADQVGGGGKNKPAAPPAALAIAPADGAKSVETDGALAVDATNGKVTSVTVTDAKGKAVEGKTSADGAKWTPATPLANNTKYTVAAKAANADGVEVTANSSFTTVAAGKNFEYSYMPDGDSGATLGVGTVISLKFDRPIKDKAAVERNLSVVAEPAVEGSWAWVMDHDGKERVDYRPKAYWQPGTKVTWKANLAGAKSADGTYGTQNRGGTFTIGDSIVATADLKSKQMTVKKNGEVINTLPISAGGPSYPTWTGTMVVMDKVDGIDMNSETVGLPGEYNMKNVRYAVHMTSSGTYAHAAPWNEGKFGKLNDSHGCIGMSTANAGKFFDTVNTGDVIEVVNGTEKKVKYGNGWGDWNADWDTWLKASALANPGATITPLGSAS</sequence>
<gene>
    <name evidence="10" type="ORF">AB0C36_33735</name>
</gene>
<dbReference type="Gene3D" id="2.60.40.3780">
    <property type="match status" value="1"/>
</dbReference>
<evidence type="ECO:0000256" key="5">
    <source>
        <dbReference type="ARBA" id="ARBA00023315"/>
    </source>
</evidence>
<name>A0ABV3DSM7_9ACTN</name>
<keyword evidence="5" id="KW-0012">Acyltransferase</keyword>
<dbReference type="Pfam" id="PF03734">
    <property type="entry name" value="YkuD"/>
    <property type="match status" value="1"/>
</dbReference>
<dbReference type="Gene3D" id="2.60.40.3710">
    <property type="match status" value="1"/>
</dbReference>
<comment type="pathway">
    <text evidence="1 7">Cell wall biogenesis; peptidoglycan biosynthesis.</text>
</comment>
<keyword evidence="6 7" id="KW-0961">Cell wall biogenesis/degradation</keyword>
<evidence type="ECO:0000256" key="1">
    <source>
        <dbReference type="ARBA" id="ARBA00004752"/>
    </source>
</evidence>
<dbReference type="PANTHER" id="PTHR30582:SF2">
    <property type="entry name" value="L,D-TRANSPEPTIDASE YCIB-RELATED"/>
    <property type="match status" value="1"/>
</dbReference>
<dbReference type="InterPro" id="IPR050979">
    <property type="entry name" value="LD-transpeptidase"/>
</dbReference>
<evidence type="ECO:0000256" key="8">
    <source>
        <dbReference type="SAM" id="MobiDB-lite"/>
    </source>
</evidence>
<dbReference type="CDD" id="cd16913">
    <property type="entry name" value="YkuD_like"/>
    <property type="match status" value="1"/>
</dbReference>
<feature type="domain" description="L,D-TPase catalytic" evidence="9">
    <location>
        <begin position="264"/>
        <end position="386"/>
    </location>
</feature>
<dbReference type="EMBL" id="JBEZFP010000124">
    <property type="protein sequence ID" value="MEU8138447.1"/>
    <property type="molecule type" value="Genomic_DNA"/>
</dbReference>